<keyword evidence="9 13" id="KW-0472">Membrane</keyword>
<keyword evidence="7 13" id="KW-1133">Transmembrane helix</keyword>
<name>A0AAD9MH92_PROWI</name>
<keyword evidence="11" id="KW-1208">Phospholipid metabolism</keyword>
<evidence type="ECO:0000256" key="10">
    <source>
        <dbReference type="ARBA" id="ARBA00023209"/>
    </source>
</evidence>
<evidence type="ECO:0000256" key="11">
    <source>
        <dbReference type="ARBA" id="ARBA00023264"/>
    </source>
</evidence>
<gene>
    <name evidence="14" type="ORF">QBZ16_000997</name>
</gene>
<proteinExistence type="inferred from homology"/>
<sequence length="297" mass="32615">MHPLGAAPSAVPSLFYAFLAIGLPWRVYDFAFNSAGYNLFYLFDFCYWVNAAVAALLATPSLRTRPGLAVAVLSLADGPVGGALLAWRCRWAFGSAEHTISTLMHLLPGLAMFAHWHLPPGAASWREHGGPGAPSRLPDVAAWSPRTRLLWGVLAPLAFYAAWQLWYWLAVQVVFEGHIQRRGRDTSYRCLTRRAKRAQNFLARIVLRGSKARRIVAYGVIQAIYTLGTLALVQSTVDCFWAGCAWQVAKLAWPLWAGCKHQERLVQRQLSIGSNLSTCGSQSDLAMARLGSDAGSS</sequence>
<evidence type="ECO:0000256" key="13">
    <source>
        <dbReference type="SAM" id="Phobius"/>
    </source>
</evidence>
<evidence type="ECO:0000256" key="5">
    <source>
        <dbReference type="ARBA" id="ARBA00022679"/>
    </source>
</evidence>
<keyword evidence="4" id="KW-0444">Lipid biosynthesis</keyword>
<evidence type="ECO:0000313" key="14">
    <source>
        <dbReference type="EMBL" id="KAK2076472.1"/>
    </source>
</evidence>
<evidence type="ECO:0000256" key="3">
    <source>
        <dbReference type="ARBA" id="ARBA00019082"/>
    </source>
</evidence>
<dbReference type="Pfam" id="PF10998">
    <property type="entry name" value="DUF2838"/>
    <property type="match status" value="1"/>
</dbReference>
<dbReference type="GO" id="GO:0016746">
    <property type="term" value="F:acyltransferase activity"/>
    <property type="evidence" value="ECO:0007669"/>
    <property type="project" value="UniProtKB-KW"/>
</dbReference>
<dbReference type="GO" id="GO:0016020">
    <property type="term" value="C:membrane"/>
    <property type="evidence" value="ECO:0007669"/>
    <property type="project" value="UniProtKB-SubCell"/>
</dbReference>
<dbReference type="AlphaFoldDB" id="A0AAD9MH92"/>
<feature type="transmembrane region" description="Helical" evidence="13">
    <location>
        <begin position="39"/>
        <end position="62"/>
    </location>
</feature>
<comment type="caution">
    <text evidence="14">The sequence shown here is derived from an EMBL/GenBank/DDBJ whole genome shotgun (WGS) entry which is preliminary data.</text>
</comment>
<keyword evidence="10" id="KW-0594">Phospholipid biosynthesis</keyword>
<keyword evidence="8" id="KW-0443">Lipid metabolism</keyword>
<keyword evidence="5" id="KW-0808">Transferase</keyword>
<dbReference type="GO" id="GO:0006656">
    <property type="term" value="P:phosphatidylcholine biosynthetic process"/>
    <property type="evidence" value="ECO:0007669"/>
    <property type="project" value="TreeGrafter"/>
</dbReference>
<accession>A0AAD9MH92</accession>
<comment type="subcellular location">
    <subcellularLocation>
        <location evidence="1">Membrane</location>
        <topology evidence="1">Multi-pass membrane protein</topology>
    </subcellularLocation>
</comment>
<evidence type="ECO:0000256" key="9">
    <source>
        <dbReference type="ARBA" id="ARBA00023136"/>
    </source>
</evidence>
<feature type="transmembrane region" description="Helical" evidence="13">
    <location>
        <begin position="99"/>
        <end position="118"/>
    </location>
</feature>
<evidence type="ECO:0000256" key="1">
    <source>
        <dbReference type="ARBA" id="ARBA00004141"/>
    </source>
</evidence>
<comment type="similarity">
    <text evidence="2">Belongs to the GPC1 family.</text>
</comment>
<keyword evidence="15" id="KW-1185">Reference proteome</keyword>
<evidence type="ECO:0000256" key="4">
    <source>
        <dbReference type="ARBA" id="ARBA00022516"/>
    </source>
</evidence>
<dbReference type="PANTHER" id="PTHR31201">
    <property type="entry name" value="OS01G0585100 PROTEIN"/>
    <property type="match status" value="1"/>
</dbReference>
<dbReference type="Proteomes" id="UP001255856">
    <property type="component" value="Unassembled WGS sequence"/>
</dbReference>
<feature type="transmembrane region" description="Helical" evidence="13">
    <location>
        <begin position="6"/>
        <end position="27"/>
    </location>
</feature>
<keyword evidence="6 13" id="KW-0812">Transmembrane</keyword>
<evidence type="ECO:0000256" key="12">
    <source>
        <dbReference type="ARBA" id="ARBA00023315"/>
    </source>
</evidence>
<keyword evidence="12" id="KW-0012">Acyltransferase</keyword>
<dbReference type="EMBL" id="JASFZW010000010">
    <property type="protein sequence ID" value="KAK2076472.1"/>
    <property type="molecule type" value="Genomic_DNA"/>
</dbReference>
<organism evidence="14 15">
    <name type="scientific">Prototheca wickerhamii</name>
    <dbReference type="NCBI Taxonomy" id="3111"/>
    <lineage>
        <taxon>Eukaryota</taxon>
        <taxon>Viridiplantae</taxon>
        <taxon>Chlorophyta</taxon>
        <taxon>core chlorophytes</taxon>
        <taxon>Trebouxiophyceae</taxon>
        <taxon>Chlorellales</taxon>
        <taxon>Chlorellaceae</taxon>
        <taxon>Prototheca</taxon>
    </lineage>
</organism>
<feature type="transmembrane region" description="Helical" evidence="13">
    <location>
        <begin position="215"/>
        <end position="234"/>
    </location>
</feature>
<evidence type="ECO:0000256" key="7">
    <source>
        <dbReference type="ARBA" id="ARBA00022989"/>
    </source>
</evidence>
<reference evidence="14" key="1">
    <citation type="submission" date="2021-01" db="EMBL/GenBank/DDBJ databases">
        <authorList>
            <person name="Eckstrom K.M.E."/>
        </authorList>
    </citation>
    <scope>NUCLEOTIDE SEQUENCE</scope>
    <source>
        <strain evidence="14">UVCC 0001</strain>
    </source>
</reference>
<dbReference type="InterPro" id="IPR021261">
    <property type="entry name" value="GPCAT"/>
</dbReference>
<feature type="transmembrane region" description="Helical" evidence="13">
    <location>
        <begin position="149"/>
        <end position="175"/>
    </location>
</feature>
<feature type="transmembrane region" description="Helical" evidence="13">
    <location>
        <begin position="68"/>
        <end position="87"/>
    </location>
</feature>
<evidence type="ECO:0000313" key="15">
    <source>
        <dbReference type="Proteomes" id="UP001255856"/>
    </source>
</evidence>
<evidence type="ECO:0000256" key="6">
    <source>
        <dbReference type="ARBA" id="ARBA00022692"/>
    </source>
</evidence>
<evidence type="ECO:0000256" key="2">
    <source>
        <dbReference type="ARBA" id="ARBA00006675"/>
    </source>
</evidence>
<protein>
    <recommendedName>
        <fullName evidence="3">Glycerophosphocholine acyltransferase 1</fullName>
    </recommendedName>
</protein>
<dbReference type="PANTHER" id="PTHR31201:SF1">
    <property type="entry name" value="GLYCEROPHOSPHOCHOLINE ACYLTRANSFERASE 1"/>
    <property type="match status" value="1"/>
</dbReference>
<evidence type="ECO:0000256" key="8">
    <source>
        <dbReference type="ARBA" id="ARBA00023098"/>
    </source>
</evidence>